<dbReference type="Gene3D" id="2.60.40.10">
    <property type="entry name" value="Immunoglobulins"/>
    <property type="match status" value="1"/>
</dbReference>
<dbReference type="PRINTS" id="PR00133">
    <property type="entry name" value="GLHYDRLASE3"/>
</dbReference>
<dbReference type="InterPro" id="IPR044993">
    <property type="entry name" value="BXL"/>
</dbReference>
<dbReference type="InterPro" id="IPR036881">
    <property type="entry name" value="Glyco_hydro_3_C_sf"/>
</dbReference>
<keyword evidence="8" id="KW-1185">Reference proteome</keyword>
<accession>W7U0R0</accession>
<evidence type="ECO:0000313" key="8">
    <source>
        <dbReference type="Proteomes" id="UP000019335"/>
    </source>
</evidence>
<sequence length="867" mass="93503">MTRCCVAHSPSLDKLTSGFQVHLNICTTVTAGMPAMDERRQRLRCGGRLLLFHCVLAVISPAKAREVTSDPMFRPFNSIDRAHACDSAGSFADAAYCNMSLSIDERVEDLLARLTQEEKISLLVNAAPGIPHQALPAYEWWSEALHGVGLSPGVTFAPPTPTATSFPQVVTTSQSFNPALMQAIGAAISTEGRAFNNVGHAGNTYWAPNINVFRDPRWGRGQETPGEDPFLSGVYAASFVRGMQEGEDPRYLKTSACCKHFAAYSVENLYNGTHRHNFDARVTPQDMADTYLPAFEACVKEGRASALMCSYNAINGVPACADAELLNALARGSWGFDGYITSDCGAIADIWTRHNYTNTPEEACQVALEAGCDLDCSTFYQEHCPHALSQGLVTDADVDTALSHLFRVQFRLGMFDAEEGQIYTKYGLERLNTLEHQELALEAARQGIVLLKNQGPVLPLPCPGLANEQGGEHLPAAPLGADAWTSTFLRHHRRVEAPPEGPLPARERVSLVAVVGPHANGTQALLGNYRGIPPYIVSPIEGIRAYVPDALFAPGCGINSSSEQAFADAESAVSSAHVTVLILGLDVSIEDEGKDRTSLELPAPQVELAGRVLDAAMGRPVVVVLVGGGAVDVDFLARDDRVAAMLFAGYPGQAGGQALAEILFGDVNPSGRLTQTFYPASFVTQADAGDMRMRPDHSDGFPGRTYRFYDGPTVFPFGHGLSYTSFEIEAIACPEGERDRPHYAGYDVVGNRGTGGREAAIYLTNARPHDSRVMSRICVRVKNTGSRVGRATLIGFLRPPYGVGLDAPRRSLRAFGSISLAAQQEAVAIVQVTEVDISLADTAGMFHRVRGEWTFEIEGFQLPVLVV</sequence>
<dbReference type="Gene3D" id="3.20.20.300">
    <property type="entry name" value="Glycoside hydrolase, family 3, N-terminal domain"/>
    <property type="match status" value="1"/>
</dbReference>
<dbReference type="Proteomes" id="UP000019335">
    <property type="component" value="Chromosome 9"/>
</dbReference>
<dbReference type="GO" id="GO:0009044">
    <property type="term" value="F:xylan 1,4-beta-xylosidase activity"/>
    <property type="evidence" value="ECO:0007669"/>
    <property type="project" value="InterPro"/>
</dbReference>
<evidence type="ECO:0000256" key="1">
    <source>
        <dbReference type="ARBA" id="ARBA00005336"/>
    </source>
</evidence>
<evidence type="ECO:0000256" key="2">
    <source>
        <dbReference type="ARBA" id="ARBA00022729"/>
    </source>
</evidence>
<comment type="caution">
    <text evidence="7">The sequence shown here is derived from an EMBL/GenBank/DDBJ whole genome shotgun (WGS) entry which is preliminary data.</text>
</comment>
<dbReference type="Pfam" id="PF00933">
    <property type="entry name" value="Glyco_hydro_3"/>
    <property type="match status" value="1"/>
</dbReference>
<gene>
    <name evidence="7" type="ORF">Naga_100025g23</name>
</gene>
<dbReference type="InterPro" id="IPR013783">
    <property type="entry name" value="Ig-like_fold"/>
</dbReference>
<reference evidence="7 8" key="1">
    <citation type="journal article" date="2014" name="Mol. Plant">
        <title>Chromosome Scale Genome Assembly and Transcriptome Profiling of Nannochloropsis gaditana in Nitrogen Depletion.</title>
        <authorList>
            <person name="Corteggiani Carpinelli E."/>
            <person name="Telatin A."/>
            <person name="Vitulo N."/>
            <person name="Forcato C."/>
            <person name="D'Angelo M."/>
            <person name="Schiavon R."/>
            <person name="Vezzi A."/>
            <person name="Giacometti G.M."/>
            <person name="Morosinotto T."/>
            <person name="Valle G."/>
        </authorList>
    </citation>
    <scope>NUCLEOTIDE SEQUENCE [LARGE SCALE GENOMIC DNA]</scope>
    <source>
        <strain evidence="7 8">B-31</strain>
    </source>
</reference>
<evidence type="ECO:0000259" key="5">
    <source>
        <dbReference type="Pfam" id="PF00933"/>
    </source>
</evidence>
<organism evidence="7 8">
    <name type="scientific">Nannochloropsis gaditana</name>
    <dbReference type="NCBI Taxonomy" id="72520"/>
    <lineage>
        <taxon>Eukaryota</taxon>
        <taxon>Sar</taxon>
        <taxon>Stramenopiles</taxon>
        <taxon>Ochrophyta</taxon>
        <taxon>Eustigmatophyceae</taxon>
        <taxon>Eustigmatales</taxon>
        <taxon>Monodopsidaceae</taxon>
        <taxon>Nannochloropsis</taxon>
    </lineage>
</organism>
<dbReference type="SUPFAM" id="SSF51445">
    <property type="entry name" value="(Trans)glycosidases"/>
    <property type="match status" value="1"/>
</dbReference>
<dbReference type="SUPFAM" id="SSF52279">
    <property type="entry name" value="Beta-D-glucan exohydrolase, C-terminal domain"/>
    <property type="match status" value="1"/>
</dbReference>
<proteinExistence type="inferred from homology"/>
<dbReference type="GO" id="GO:0045493">
    <property type="term" value="P:xylan catabolic process"/>
    <property type="evidence" value="ECO:0007669"/>
    <property type="project" value="InterPro"/>
</dbReference>
<dbReference type="GO" id="GO:0046556">
    <property type="term" value="F:alpha-L-arabinofuranosidase activity"/>
    <property type="evidence" value="ECO:0007669"/>
    <property type="project" value="TreeGrafter"/>
</dbReference>
<keyword evidence="2" id="KW-0732">Signal</keyword>
<comment type="similarity">
    <text evidence="1">Belongs to the glycosyl hydrolase 3 family.</text>
</comment>
<evidence type="ECO:0000256" key="3">
    <source>
        <dbReference type="ARBA" id="ARBA00022801"/>
    </source>
</evidence>
<dbReference type="Gene3D" id="3.40.50.1700">
    <property type="entry name" value="Glycoside hydrolase family 3 C-terminal domain"/>
    <property type="match status" value="1"/>
</dbReference>
<protein>
    <submittedName>
        <fullName evidence="7">Putative beta-d-xylosidase 2</fullName>
    </submittedName>
</protein>
<dbReference type="InterPro" id="IPR002772">
    <property type="entry name" value="Glyco_hydro_3_C"/>
</dbReference>
<dbReference type="InterPro" id="IPR017853">
    <property type="entry name" value="GH"/>
</dbReference>
<dbReference type="PANTHER" id="PTHR42721:SF3">
    <property type="entry name" value="BETA-D-XYLOSIDASE 5-RELATED"/>
    <property type="match status" value="1"/>
</dbReference>
<dbReference type="EMBL" id="AZIL01000698">
    <property type="protein sequence ID" value="EWM26224.1"/>
    <property type="molecule type" value="Genomic_DNA"/>
</dbReference>
<dbReference type="InterPro" id="IPR036962">
    <property type="entry name" value="Glyco_hydro_3_N_sf"/>
</dbReference>
<dbReference type="AlphaFoldDB" id="W7U0R0"/>
<feature type="domain" description="Glycoside hydrolase family 3 C-terminal" evidence="6">
    <location>
        <begin position="503"/>
        <end position="723"/>
    </location>
</feature>
<dbReference type="Pfam" id="PF01915">
    <property type="entry name" value="Glyco_hydro_3_C"/>
    <property type="match status" value="1"/>
</dbReference>
<dbReference type="OrthoDB" id="47059at2759"/>
<feature type="domain" description="Glycoside hydrolase family 3 N-terminal" evidence="5">
    <location>
        <begin position="163"/>
        <end position="408"/>
    </location>
</feature>
<keyword evidence="4" id="KW-0326">Glycosidase</keyword>
<evidence type="ECO:0000259" key="6">
    <source>
        <dbReference type="Pfam" id="PF01915"/>
    </source>
</evidence>
<evidence type="ECO:0000313" key="7">
    <source>
        <dbReference type="EMBL" id="EWM26224.1"/>
    </source>
</evidence>
<dbReference type="PANTHER" id="PTHR42721">
    <property type="entry name" value="SUGAR HYDROLASE-RELATED"/>
    <property type="match status" value="1"/>
</dbReference>
<dbReference type="InterPro" id="IPR001764">
    <property type="entry name" value="Glyco_hydro_3_N"/>
</dbReference>
<dbReference type="GO" id="GO:0031222">
    <property type="term" value="P:arabinan catabolic process"/>
    <property type="evidence" value="ECO:0007669"/>
    <property type="project" value="TreeGrafter"/>
</dbReference>
<keyword evidence="3" id="KW-0378">Hydrolase</keyword>
<evidence type="ECO:0000256" key="4">
    <source>
        <dbReference type="ARBA" id="ARBA00023295"/>
    </source>
</evidence>
<name>W7U0R0_9STRA</name>